<dbReference type="Pfam" id="PF00580">
    <property type="entry name" value="UvrD-helicase"/>
    <property type="match status" value="1"/>
</dbReference>
<dbReference type="EC" id="5.6.2.4" evidence="13"/>
<dbReference type="Gene3D" id="1.10.486.10">
    <property type="entry name" value="PCRA, domain 4"/>
    <property type="match status" value="1"/>
</dbReference>
<evidence type="ECO:0000259" key="17">
    <source>
        <dbReference type="PROSITE" id="PS51198"/>
    </source>
</evidence>
<evidence type="ECO:0000313" key="19">
    <source>
        <dbReference type="EMBL" id="KAB3522997.1"/>
    </source>
</evidence>
<comment type="caution">
    <text evidence="19">The sequence shown here is derived from an EMBL/GenBank/DDBJ whole genome shotgun (WGS) entry which is preliminary data.</text>
</comment>
<keyword evidence="10" id="KW-0234">DNA repair</keyword>
<evidence type="ECO:0000313" key="20">
    <source>
        <dbReference type="Proteomes" id="UP000436181"/>
    </source>
</evidence>
<dbReference type="Gene3D" id="3.40.50.300">
    <property type="entry name" value="P-loop containing nucleotide triphosphate hydrolases"/>
    <property type="match status" value="2"/>
</dbReference>
<evidence type="ECO:0000256" key="4">
    <source>
        <dbReference type="ARBA" id="ARBA00022763"/>
    </source>
</evidence>
<comment type="similarity">
    <text evidence="1">Belongs to the helicase family. UvrD subfamily.</text>
</comment>
<evidence type="ECO:0000256" key="3">
    <source>
        <dbReference type="ARBA" id="ARBA00022741"/>
    </source>
</evidence>
<keyword evidence="9" id="KW-0238">DNA-binding</keyword>
<keyword evidence="3 15" id="KW-0547">Nucleotide-binding</keyword>
<feature type="domain" description="UvrD-like helicase ATP-binding" evidence="17">
    <location>
        <begin position="33"/>
        <end position="333"/>
    </location>
</feature>
<evidence type="ECO:0000256" key="13">
    <source>
        <dbReference type="ARBA" id="ARBA00034808"/>
    </source>
</evidence>
<dbReference type="SUPFAM" id="SSF52540">
    <property type="entry name" value="P-loop containing nucleoside triphosphate hydrolases"/>
    <property type="match status" value="1"/>
</dbReference>
<feature type="domain" description="UvrD-like helicase C-terminal" evidence="18">
    <location>
        <begin position="334"/>
        <end position="639"/>
    </location>
</feature>
<dbReference type="GO" id="GO:0004386">
    <property type="term" value="F:helicase activity"/>
    <property type="evidence" value="ECO:0007669"/>
    <property type="project" value="UniProtKB-KW"/>
</dbReference>
<evidence type="ECO:0000256" key="5">
    <source>
        <dbReference type="ARBA" id="ARBA00022801"/>
    </source>
</evidence>
<reference evidence="19 20" key="1">
    <citation type="submission" date="2019-10" db="EMBL/GenBank/DDBJ databases">
        <title>Corynebacterium sp novel species isolated from the respiratory tract of Marmot.</title>
        <authorList>
            <person name="Zhang G."/>
        </authorList>
    </citation>
    <scope>NUCLEOTIDE SEQUENCE [LARGE SCALE GENOMIC DNA]</scope>
    <source>
        <strain evidence="19 20">336</strain>
    </source>
</reference>
<dbReference type="InterPro" id="IPR014017">
    <property type="entry name" value="DNA_helicase_UvrD-like_C"/>
</dbReference>
<name>A0ABQ6VF12_9CORY</name>
<keyword evidence="4" id="KW-0227">DNA damage</keyword>
<keyword evidence="6 15" id="KW-0347">Helicase</keyword>
<evidence type="ECO:0000256" key="14">
    <source>
        <dbReference type="ARBA" id="ARBA00048988"/>
    </source>
</evidence>
<dbReference type="Gene3D" id="3.90.320.10">
    <property type="match status" value="1"/>
</dbReference>
<keyword evidence="5 15" id="KW-0378">Hydrolase</keyword>
<evidence type="ECO:0000256" key="10">
    <source>
        <dbReference type="ARBA" id="ARBA00023204"/>
    </source>
</evidence>
<dbReference type="InterPro" id="IPR038726">
    <property type="entry name" value="PDDEXK_AddAB-type"/>
</dbReference>
<evidence type="ECO:0000256" key="12">
    <source>
        <dbReference type="ARBA" id="ARBA00034617"/>
    </source>
</evidence>
<evidence type="ECO:0000256" key="8">
    <source>
        <dbReference type="ARBA" id="ARBA00022840"/>
    </source>
</evidence>
<dbReference type="PROSITE" id="PS51217">
    <property type="entry name" value="UVRD_HELICASE_CTER"/>
    <property type="match status" value="1"/>
</dbReference>
<accession>A0ABQ6VF12</accession>
<gene>
    <name evidence="19" type="ORF">F8377_02200</name>
</gene>
<feature type="binding site" evidence="15">
    <location>
        <begin position="54"/>
        <end position="61"/>
    </location>
    <ligand>
        <name>ATP</name>
        <dbReference type="ChEBI" id="CHEBI:30616"/>
    </ligand>
</feature>
<evidence type="ECO:0000259" key="18">
    <source>
        <dbReference type="PROSITE" id="PS51217"/>
    </source>
</evidence>
<dbReference type="InterPro" id="IPR000212">
    <property type="entry name" value="DNA_helicase_UvrD/REP"/>
</dbReference>
<dbReference type="PANTHER" id="PTHR11070:SF59">
    <property type="entry name" value="DNA 3'-5' HELICASE"/>
    <property type="match status" value="1"/>
</dbReference>
<protein>
    <recommendedName>
        <fullName evidence="13">DNA 3'-5' helicase</fullName>
        <ecNumber evidence="13">5.6.2.4</ecNumber>
    </recommendedName>
</protein>
<dbReference type="InterPro" id="IPR013986">
    <property type="entry name" value="DExx_box_DNA_helicase_dom_sf"/>
</dbReference>
<feature type="region of interest" description="Disordered" evidence="16">
    <location>
        <begin position="1"/>
        <end position="20"/>
    </location>
</feature>
<keyword evidence="11" id="KW-0413">Isomerase</keyword>
<dbReference type="Proteomes" id="UP000436181">
    <property type="component" value="Unassembled WGS sequence"/>
</dbReference>
<evidence type="ECO:0000256" key="15">
    <source>
        <dbReference type="PROSITE-ProRule" id="PRU00560"/>
    </source>
</evidence>
<keyword evidence="8 15" id="KW-0067">ATP-binding</keyword>
<dbReference type="Pfam" id="PF13361">
    <property type="entry name" value="UvrD_C"/>
    <property type="match status" value="1"/>
</dbReference>
<dbReference type="RefSeq" id="WP_151843821.1">
    <property type="nucleotide sequence ID" value="NZ_WBZJ01000001.1"/>
</dbReference>
<dbReference type="Gene3D" id="1.10.10.160">
    <property type="match status" value="1"/>
</dbReference>
<keyword evidence="20" id="KW-1185">Reference proteome</keyword>
<comment type="catalytic activity">
    <reaction evidence="14">
        <text>ATP + H2O = ADP + phosphate + H(+)</text>
        <dbReference type="Rhea" id="RHEA:13065"/>
        <dbReference type="ChEBI" id="CHEBI:15377"/>
        <dbReference type="ChEBI" id="CHEBI:15378"/>
        <dbReference type="ChEBI" id="CHEBI:30616"/>
        <dbReference type="ChEBI" id="CHEBI:43474"/>
        <dbReference type="ChEBI" id="CHEBI:456216"/>
        <dbReference type="EC" id="5.6.2.4"/>
    </reaction>
</comment>
<proteinExistence type="inferred from homology"/>
<keyword evidence="7" id="KW-0269">Exonuclease</keyword>
<dbReference type="PROSITE" id="PS51198">
    <property type="entry name" value="UVRD_HELICASE_ATP_BIND"/>
    <property type="match status" value="1"/>
</dbReference>
<evidence type="ECO:0000256" key="6">
    <source>
        <dbReference type="ARBA" id="ARBA00022806"/>
    </source>
</evidence>
<dbReference type="EMBL" id="WBZJ01000001">
    <property type="protein sequence ID" value="KAB3522997.1"/>
    <property type="molecule type" value="Genomic_DNA"/>
</dbReference>
<evidence type="ECO:0000256" key="9">
    <source>
        <dbReference type="ARBA" id="ARBA00023125"/>
    </source>
</evidence>
<evidence type="ECO:0000256" key="16">
    <source>
        <dbReference type="SAM" id="MobiDB-lite"/>
    </source>
</evidence>
<sequence>MTDGQQRNRTDGPPQLQLEEPTREAVEHEYAGLPLALVTNDPSLQWETPAVVLGGPGTGKSSLLVDIAVQHIRDGGKAEEIMFVAPSKEAASALREAIFHRVVDQESYATTGSLVRSVHSWAFAVLRAIRIAEGKAAPRLITGAEHDIHVRTLLRGSVEDGTVSQWPEYVRPALSMVGFARNLRDLLLRAAERGVGSAELKELGEQHGVPMWSGAGAFLEQYEAVQRLAGNDNLNASELLHQVLAAMDTPTGRRIHEDLRHHVRLVLVDDAHNLDPASAQFIESFAAPGMRTIIAGDPDQCVFHFRGADEAFLNQQVARSTTVVELSRSFRITSDVAEAVNALRNHLPTQRARVELRGRDTTDSGVQVLASSTETAHRLHVTNTVRRAHTERGVDWKDIAVIVRATSDIAPLRRTLMSYGVPVKIDSTSMVLAQQPLVTMLLLAMESTVRTLTPGETQTLVESAVGGADPVMVRRVQRNIHAAMRAHGRTADNAWLHLSELLQDPRAERNAWMMEFIGPREHDIIERISAVMMAGAESRRAGDSVEMTLWKIWQATELSTRLQWRALRGGTGGAQADEDLDAVMNLFDMAGDFVERNPQASVATFVEEVRAQELPTAGRDRRGAEGNALEILPAHAAAGREWEEVVIAGVQEDHWPAGPTVGGLFYQQELVDLKDHGVDPRQPHSRIAEAVQEERRLFLLALSRARSRTTITTIKSAHDAPQVPSRFLVEIGVLNHDDVDGDEPLQVGETVSTDVPRILALDPLMAELRDAVEDESRDPAERRAAARNLQRLADAGVAGADAAQWWGVRPPSSTERIVDQGPDGPEITLSPSRLEKIDGCELSAFLSAHGAVAPTTMHMRIGNIIHAIAEHIAGGLSLEDAQLTMRTMLPQVIDGPQWMKDRYVEEWMEGIERLHKWINSVCTEAERVETELSLRTHVGHTSSGISVHLAGRADLVTHMSDSTVKVYDYKTASNIPSVKDAEVSKQLMAYQFILSSSSALSPAGAALVFPFDDSSKSMTVRNQAEKTPEQLQEFSNDLLNLAEHSAGPSYSAQVGPACSNCDFATLCPAQSEGKMVI</sequence>
<dbReference type="InterPro" id="IPR014016">
    <property type="entry name" value="UvrD-like_ATP-bd"/>
</dbReference>
<dbReference type="PANTHER" id="PTHR11070">
    <property type="entry name" value="UVRD / RECB / PCRA DNA HELICASE FAMILY MEMBER"/>
    <property type="match status" value="1"/>
</dbReference>
<organism evidence="19 20">
    <name type="scientific">Corynebacterium zhongnanshanii</name>
    <dbReference type="NCBI Taxonomy" id="2768834"/>
    <lineage>
        <taxon>Bacteria</taxon>
        <taxon>Bacillati</taxon>
        <taxon>Actinomycetota</taxon>
        <taxon>Actinomycetes</taxon>
        <taxon>Mycobacteriales</taxon>
        <taxon>Corynebacteriaceae</taxon>
        <taxon>Corynebacterium</taxon>
    </lineage>
</organism>
<dbReference type="Pfam" id="PF12705">
    <property type="entry name" value="PDDEXK_1"/>
    <property type="match status" value="1"/>
</dbReference>
<evidence type="ECO:0000256" key="2">
    <source>
        <dbReference type="ARBA" id="ARBA00022722"/>
    </source>
</evidence>
<comment type="catalytic activity">
    <reaction evidence="12">
        <text>Couples ATP hydrolysis with the unwinding of duplex DNA by translocating in the 3'-5' direction.</text>
        <dbReference type="EC" id="5.6.2.4"/>
    </reaction>
</comment>
<evidence type="ECO:0000256" key="1">
    <source>
        <dbReference type="ARBA" id="ARBA00009922"/>
    </source>
</evidence>
<evidence type="ECO:0000256" key="7">
    <source>
        <dbReference type="ARBA" id="ARBA00022839"/>
    </source>
</evidence>
<evidence type="ECO:0000256" key="11">
    <source>
        <dbReference type="ARBA" id="ARBA00023235"/>
    </source>
</evidence>
<dbReference type="InterPro" id="IPR011604">
    <property type="entry name" value="PDDEXK-like_dom_sf"/>
</dbReference>
<dbReference type="InterPro" id="IPR027417">
    <property type="entry name" value="P-loop_NTPase"/>
</dbReference>
<feature type="compositionally biased region" description="Basic and acidic residues" evidence="16">
    <location>
        <begin position="1"/>
        <end position="10"/>
    </location>
</feature>
<keyword evidence="2" id="KW-0540">Nuclease</keyword>